<reference evidence="4 5" key="1">
    <citation type="journal article" date="2011" name="PLoS Genet.">
        <title>Comparative genomic analysis of human fungal pathogens causing paracoccidioidomycosis.</title>
        <authorList>
            <person name="Desjardins C.A."/>
            <person name="Champion M.D."/>
            <person name="Holder J.W."/>
            <person name="Muszewska A."/>
            <person name="Goldberg J."/>
            <person name="Bailao A.M."/>
            <person name="Brigido M.M."/>
            <person name="Ferreira M.E."/>
            <person name="Garcia A.M."/>
            <person name="Grynberg M."/>
            <person name="Gujja S."/>
            <person name="Heiman D.I."/>
            <person name="Henn M.R."/>
            <person name="Kodira C.D."/>
            <person name="Leon-Narvaez H."/>
            <person name="Longo L.V."/>
            <person name="Ma L.J."/>
            <person name="Malavazi I."/>
            <person name="Matsuo A.L."/>
            <person name="Morais F.V."/>
            <person name="Pereira M."/>
            <person name="Rodriguez-Brito S."/>
            <person name="Sakthikumar S."/>
            <person name="Salem-Izacc S.M."/>
            <person name="Sykes S.M."/>
            <person name="Teixeira M.M."/>
            <person name="Vallejo M.C."/>
            <person name="Walter M.E."/>
            <person name="Yandava C."/>
            <person name="Young S."/>
            <person name="Zeng Q."/>
            <person name="Zucker J."/>
            <person name="Felipe M.S."/>
            <person name="Goldman G.H."/>
            <person name="Haas B.J."/>
            <person name="McEwen J.G."/>
            <person name="Nino-Vega G."/>
            <person name="Puccia R."/>
            <person name="San-Blas G."/>
            <person name="Soares C.M."/>
            <person name="Birren B.W."/>
            <person name="Cuomo C.A."/>
        </authorList>
    </citation>
    <scope>NUCLEOTIDE SEQUENCE [LARGE SCALE GENOMIC DNA]</scope>
    <source>
        <strain evidence="5">ATCC MYA-826 / Pb01</strain>
    </source>
</reference>
<protein>
    <submittedName>
        <fullName evidence="4">Uncharacterized protein</fullName>
    </submittedName>
</protein>
<dbReference type="Pfam" id="PF00023">
    <property type="entry name" value="Ank"/>
    <property type="match status" value="1"/>
</dbReference>
<dbReference type="Gene3D" id="1.25.40.20">
    <property type="entry name" value="Ankyrin repeat-containing domain"/>
    <property type="match status" value="1"/>
</dbReference>
<evidence type="ECO:0000256" key="1">
    <source>
        <dbReference type="ARBA" id="ARBA00022737"/>
    </source>
</evidence>
<dbReference type="OrthoDB" id="4180606at2759"/>
<organism evidence="4 5">
    <name type="scientific">Paracoccidioides lutzii (strain ATCC MYA-826 / Pb01)</name>
    <name type="common">Paracoccidioides brasiliensis</name>
    <dbReference type="NCBI Taxonomy" id="502779"/>
    <lineage>
        <taxon>Eukaryota</taxon>
        <taxon>Fungi</taxon>
        <taxon>Dikarya</taxon>
        <taxon>Ascomycota</taxon>
        <taxon>Pezizomycotina</taxon>
        <taxon>Eurotiomycetes</taxon>
        <taxon>Eurotiomycetidae</taxon>
        <taxon>Onygenales</taxon>
        <taxon>Ajellomycetaceae</taxon>
        <taxon>Paracoccidioides</taxon>
    </lineage>
</organism>
<dbReference type="SMART" id="SM00248">
    <property type="entry name" value="ANK"/>
    <property type="match status" value="3"/>
</dbReference>
<evidence type="ECO:0000313" key="5">
    <source>
        <dbReference type="Proteomes" id="UP000002059"/>
    </source>
</evidence>
<proteinExistence type="predicted"/>
<evidence type="ECO:0000313" key="4">
    <source>
        <dbReference type="EMBL" id="EEH33094.2"/>
    </source>
</evidence>
<name>C1H053_PARBA</name>
<dbReference type="OMA" id="EPNASMS"/>
<dbReference type="RefSeq" id="XP_015699410.1">
    <property type="nucleotide sequence ID" value="XM_015845184.1"/>
</dbReference>
<dbReference type="Pfam" id="PF13637">
    <property type="entry name" value="Ank_4"/>
    <property type="match status" value="1"/>
</dbReference>
<dbReference type="GO" id="GO:0005634">
    <property type="term" value="C:nucleus"/>
    <property type="evidence" value="ECO:0007669"/>
    <property type="project" value="TreeGrafter"/>
</dbReference>
<dbReference type="VEuPathDB" id="FungiDB:PAAG_04147"/>
<dbReference type="InterPro" id="IPR002110">
    <property type="entry name" value="Ankyrin_rpt"/>
</dbReference>
<sequence length="644" mass="71977">MSARTEQVLAKFTSLLNQLAHFLNENQKYLSPDKCKNCYHSLPPLEKSSLGKIITLLHIGEPNASMSEKQDAYGSHNGYSSGDLIDSSNNEELSGDDEFSSDRRGLSGGVKNTSGGRPDFKIFKVSVVAMPETAERWAKSHKTFFEESSQNHPEGRGWGAIYRRFDLYDFFFLVQTYGYHNGLRWVYRARRKLASRIKQLSSSSLQLTVDDMDKKLDLWVNLGRGFAEWVMEFNERPGCLLLLPLDVSETDYTARRYRKHIKPAVQHLIKIGFQNVMRQWDLYALGDSIVLGLKERRPSLAKIDDSNTTQSQVHDTQLLNHMAHSGTVTEALSNMQEQMDPAMDLNPQFTNSAGLISNPGCSARSSTYDISFEKTFNRNSTLSCTRPYESAIFSVIQEGNIPTMVTLLQNGQASIHDVDPYGLGLLYLWITYPEFINDVTDKKYSMPPTIAGKLKALLKQCSNPMYTLLDCALVSTAMSNGSSFEFSQYCGMIGSLFGRSSSKVGNNYLGSRGFTTLHEVLLRINTSQSLEEFLVCSSRAGGIAALIDQPDYHYRTPLTWAVEFGWVYAVRTLLKYGANPHRAILSARGKSTLLHLVLAGPCSQFSKGDFNSVVEVLLAQGVDINARDHEGWTPLHIAASWDSG</sequence>
<dbReference type="EMBL" id="KN294001">
    <property type="protein sequence ID" value="EEH33094.2"/>
    <property type="molecule type" value="Genomic_DNA"/>
</dbReference>
<dbReference type="GeneID" id="9097186"/>
<keyword evidence="5" id="KW-1185">Reference proteome</keyword>
<gene>
    <name evidence="4" type="ORF">PAAG_04147</name>
</gene>
<dbReference type="PANTHER" id="PTHR24124:SF15">
    <property type="entry name" value="LP07441P"/>
    <property type="match status" value="1"/>
</dbReference>
<dbReference type="PANTHER" id="PTHR24124">
    <property type="entry name" value="ANKYRIN REPEAT FAMILY A"/>
    <property type="match status" value="1"/>
</dbReference>
<dbReference type="KEGG" id="pbl:PAAG_04147"/>
<keyword evidence="1" id="KW-0677">Repeat</keyword>
<dbReference type="HOGENOM" id="CLU_483080_0_0_1"/>
<feature type="region of interest" description="Disordered" evidence="3">
    <location>
        <begin position="78"/>
        <end position="112"/>
    </location>
</feature>
<accession>C1H053</accession>
<keyword evidence="2" id="KW-0040">ANK repeat</keyword>
<dbReference type="SUPFAM" id="SSF48403">
    <property type="entry name" value="Ankyrin repeat"/>
    <property type="match status" value="1"/>
</dbReference>
<evidence type="ECO:0000256" key="3">
    <source>
        <dbReference type="SAM" id="MobiDB-lite"/>
    </source>
</evidence>
<evidence type="ECO:0000256" key="2">
    <source>
        <dbReference type="ARBA" id="ARBA00023043"/>
    </source>
</evidence>
<dbReference type="eggNOG" id="KOG0504">
    <property type="taxonomic scope" value="Eukaryota"/>
</dbReference>
<dbReference type="AlphaFoldDB" id="C1H053"/>
<dbReference type="InterPro" id="IPR036770">
    <property type="entry name" value="Ankyrin_rpt-contain_sf"/>
</dbReference>
<dbReference type="GO" id="GO:0010468">
    <property type="term" value="P:regulation of gene expression"/>
    <property type="evidence" value="ECO:0007669"/>
    <property type="project" value="TreeGrafter"/>
</dbReference>
<dbReference type="Proteomes" id="UP000002059">
    <property type="component" value="Partially assembled WGS sequence"/>
</dbReference>